<dbReference type="InterPro" id="IPR012910">
    <property type="entry name" value="Plug_dom"/>
</dbReference>
<dbReference type="InterPro" id="IPR037066">
    <property type="entry name" value="Plug_dom_sf"/>
</dbReference>
<keyword evidence="14" id="KW-1185">Reference proteome</keyword>
<evidence type="ECO:0000256" key="6">
    <source>
        <dbReference type="ARBA" id="ARBA00023136"/>
    </source>
</evidence>
<reference evidence="13 14" key="1">
    <citation type="submission" date="2020-03" db="EMBL/GenBank/DDBJ databases">
        <title>Genomic Encyclopedia of Type Strains, Phase IV (KMG-IV): sequencing the most valuable type-strain genomes for metagenomic binning, comparative biology and taxonomic classification.</title>
        <authorList>
            <person name="Goeker M."/>
        </authorList>
    </citation>
    <scope>NUCLEOTIDE SEQUENCE [LARGE SCALE GENOMIC DNA]</scope>
    <source>
        <strain evidence="13 14">DSM 19867</strain>
    </source>
</reference>
<dbReference type="RefSeq" id="WP_167080850.1">
    <property type="nucleotide sequence ID" value="NZ_BAAADC010000001.1"/>
</dbReference>
<dbReference type="GO" id="GO:0009279">
    <property type="term" value="C:cell outer membrane"/>
    <property type="evidence" value="ECO:0007669"/>
    <property type="project" value="UniProtKB-SubCell"/>
</dbReference>
<evidence type="ECO:0000259" key="11">
    <source>
        <dbReference type="Pfam" id="PF00593"/>
    </source>
</evidence>
<name>A0A846MWB7_9PROT</name>
<evidence type="ECO:0000256" key="9">
    <source>
        <dbReference type="RuleBase" id="RU003357"/>
    </source>
</evidence>
<evidence type="ECO:0000256" key="8">
    <source>
        <dbReference type="PROSITE-ProRule" id="PRU01360"/>
    </source>
</evidence>
<comment type="similarity">
    <text evidence="8 9">Belongs to the TonB-dependent receptor family.</text>
</comment>
<sequence>MMKKLTLPLMTLLLAGAAQAQSMDYGAIAQLFGEPGTASATGSPQRATDVPANMVIVTADEIRRSGARDIPGVLRHVGGVDVLQWANDDYDVSGRGYNQAYSARTLVLVDGRQVYADSFGFTPWSALPVELSTISQIEIVKGPNAALFGFNAVSGVINIITKNPRYGKYYSLVGRYGSQSLREGSIATSFAIGDQSYLRLSAGHRSDKPFGTANPLPVDGSPNRSNERTAFNGDAVFALPRDIELEINASHSDAKQTEVSGGYSLQTSQYSTASLLGRISADTSLGLFKATAYTNWFDWSRAVGPVNISPKLSNTVSVFQIEDLFSLAADHTIRLAGEYRHNEIRTRDRGEGWIAFDAGSASAMWNWQILSNLSSTVALRFDSIAYDNVLAKTAPSRVGPSLHVNEWNFNTGLVWNVDNADTVRFLAARGVQLPNLVQVWDAAVGKGPGGVGKPPLGLVPSTVNNFEILWNHRFEMLDARLQTAIFHQDTYDVLSIGSGTFDAPGTGTAPANIGSSHADGLEMELNGRLNEAWRWQVSYRFETIKDRYVRTLGRTDVVSYQNTTPQHVLKAGLGWDFERISTDLYMNFQSQSGGMRRVGTKRVLVPVGAFTALDARIAYRLTDHISLALSGQNLFDDVQQQTSGPNVERQFFLTLSLQG</sequence>
<evidence type="ECO:0000256" key="5">
    <source>
        <dbReference type="ARBA" id="ARBA00023077"/>
    </source>
</evidence>
<dbReference type="PANTHER" id="PTHR30069:SF37">
    <property type="entry name" value="FERRIC VIBRIOBACTIN RECEPTOR VIUA"/>
    <property type="match status" value="1"/>
</dbReference>
<keyword evidence="2 8" id="KW-0813">Transport</keyword>
<evidence type="ECO:0000256" key="7">
    <source>
        <dbReference type="ARBA" id="ARBA00023237"/>
    </source>
</evidence>
<dbReference type="PANTHER" id="PTHR30069">
    <property type="entry name" value="TONB-DEPENDENT OUTER MEMBRANE RECEPTOR"/>
    <property type="match status" value="1"/>
</dbReference>
<gene>
    <name evidence="13" type="ORF">FHS83_000648</name>
</gene>
<evidence type="ECO:0000256" key="3">
    <source>
        <dbReference type="ARBA" id="ARBA00022452"/>
    </source>
</evidence>
<keyword evidence="4 8" id="KW-0812">Transmembrane</keyword>
<comment type="caution">
    <text evidence="13">The sequence shown here is derived from an EMBL/GenBank/DDBJ whole genome shotgun (WGS) entry which is preliminary data.</text>
</comment>
<dbReference type="Pfam" id="PF00593">
    <property type="entry name" value="TonB_dep_Rec_b-barrel"/>
    <property type="match status" value="1"/>
</dbReference>
<dbReference type="AlphaFoldDB" id="A0A846MWB7"/>
<protein>
    <submittedName>
        <fullName evidence="13">Iron complex outermembrane receptor protein</fullName>
    </submittedName>
</protein>
<feature type="domain" description="TonB-dependent receptor-like beta-barrel" evidence="11">
    <location>
        <begin position="218"/>
        <end position="634"/>
    </location>
</feature>
<keyword evidence="13" id="KW-0675">Receptor</keyword>
<feature type="domain" description="TonB-dependent receptor plug" evidence="12">
    <location>
        <begin position="48"/>
        <end position="156"/>
    </location>
</feature>
<dbReference type="PROSITE" id="PS52016">
    <property type="entry name" value="TONB_DEPENDENT_REC_3"/>
    <property type="match status" value="1"/>
</dbReference>
<keyword evidence="10" id="KW-0732">Signal</keyword>
<proteinExistence type="inferred from homology"/>
<evidence type="ECO:0000256" key="1">
    <source>
        <dbReference type="ARBA" id="ARBA00004571"/>
    </source>
</evidence>
<dbReference type="InterPro" id="IPR036942">
    <property type="entry name" value="Beta-barrel_TonB_sf"/>
</dbReference>
<keyword evidence="5 9" id="KW-0798">TonB box</keyword>
<dbReference type="InterPro" id="IPR000531">
    <property type="entry name" value="Beta-barrel_TonB"/>
</dbReference>
<dbReference type="Gene3D" id="2.170.130.10">
    <property type="entry name" value="TonB-dependent receptor, plug domain"/>
    <property type="match status" value="1"/>
</dbReference>
<evidence type="ECO:0000256" key="4">
    <source>
        <dbReference type="ARBA" id="ARBA00022692"/>
    </source>
</evidence>
<evidence type="ECO:0000313" key="13">
    <source>
        <dbReference type="EMBL" id="NIK87330.1"/>
    </source>
</evidence>
<evidence type="ECO:0000259" key="12">
    <source>
        <dbReference type="Pfam" id="PF07715"/>
    </source>
</evidence>
<dbReference type="Pfam" id="PF07715">
    <property type="entry name" value="Plug"/>
    <property type="match status" value="1"/>
</dbReference>
<feature type="signal peptide" evidence="10">
    <location>
        <begin position="1"/>
        <end position="20"/>
    </location>
</feature>
<dbReference type="Gene3D" id="2.40.170.20">
    <property type="entry name" value="TonB-dependent receptor, beta-barrel domain"/>
    <property type="match status" value="1"/>
</dbReference>
<evidence type="ECO:0000256" key="10">
    <source>
        <dbReference type="SAM" id="SignalP"/>
    </source>
</evidence>
<dbReference type="EMBL" id="JAASRM010000001">
    <property type="protein sequence ID" value="NIK87330.1"/>
    <property type="molecule type" value="Genomic_DNA"/>
</dbReference>
<dbReference type="GO" id="GO:0044718">
    <property type="term" value="P:siderophore transmembrane transport"/>
    <property type="evidence" value="ECO:0007669"/>
    <property type="project" value="TreeGrafter"/>
</dbReference>
<keyword evidence="7 8" id="KW-0998">Cell outer membrane</keyword>
<keyword evidence="3 8" id="KW-1134">Transmembrane beta strand</keyword>
<dbReference type="Proteomes" id="UP000570514">
    <property type="component" value="Unassembled WGS sequence"/>
</dbReference>
<keyword evidence="6 8" id="KW-0472">Membrane</keyword>
<evidence type="ECO:0000313" key="14">
    <source>
        <dbReference type="Proteomes" id="UP000570514"/>
    </source>
</evidence>
<organism evidence="13 14">
    <name type="scientific">Rhizomicrobium palustre</name>
    <dbReference type="NCBI Taxonomy" id="189966"/>
    <lineage>
        <taxon>Bacteria</taxon>
        <taxon>Pseudomonadati</taxon>
        <taxon>Pseudomonadota</taxon>
        <taxon>Alphaproteobacteria</taxon>
        <taxon>Micropepsales</taxon>
        <taxon>Micropepsaceae</taxon>
        <taxon>Rhizomicrobium</taxon>
    </lineage>
</organism>
<dbReference type="SUPFAM" id="SSF56935">
    <property type="entry name" value="Porins"/>
    <property type="match status" value="1"/>
</dbReference>
<evidence type="ECO:0000256" key="2">
    <source>
        <dbReference type="ARBA" id="ARBA00022448"/>
    </source>
</evidence>
<feature type="chain" id="PRO_5032372298" evidence="10">
    <location>
        <begin position="21"/>
        <end position="659"/>
    </location>
</feature>
<comment type="subcellular location">
    <subcellularLocation>
        <location evidence="1 8">Cell outer membrane</location>
        <topology evidence="1 8">Multi-pass membrane protein</topology>
    </subcellularLocation>
</comment>
<dbReference type="InterPro" id="IPR039426">
    <property type="entry name" value="TonB-dep_rcpt-like"/>
</dbReference>
<accession>A0A846MWB7</accession>
<dbReference type="GO" id="GO:0015344">
    <property type="term" value="F:siderophore uptake transmembrane transporter activity"/>
    <property type="evidence" value="ECO:0007669"/>
    <property type="project" value="TreeGrafter"/>
</dbReference>